<evidence type="ECO:0000313" key="2">
    <source>
        <dbReference type="Proteomes" id="UP000294299"/>
    </source>
</evidence>
<proteinExistence type="predicted"/>
<dbReference type="GeneID" id="39421380"/>
<organism evidence="1 2">
    <name type="scientific">Candidatus Nitrosocosmicus franklandianus</name>
    <dbReference type="NCBI Taxonomy" id="1798806"/>
    <lineage>
        <taxon>Archaea</taxon>
        <taxon>Nitrososphaerota</taxon>
        <taxon>Nitrososphaeria</taxon>
        <taxon>Nitrososphaerales</taxon>
        <taxon>Nitrososphaeraceae</taxon>
        <taxon>Candidatus Nitrosocosmicus</taxon>
    </lineage>
</organism>
<keyword evidence="2" id="KW-1185">Reference proteome</keyword>
<name>A0A484IEL4_9ARCH</name>
<dbReference type="EMBL" id="LR216287">
    <property type="protein sequence ID" value="VFJ14439.1"/>
    <property type="molecule type" value="Genomic_DNA"/>
</dbReference>
<protein>
    <submittedName>
        <fullName evidence="1">Uncharacterized protein</fullName>
    </submittedName>
</protein>
<accession>A0A484IEL4</accession>
<dbReference type="AlphaFoldDB" id="A0A484IEL4"/>
<dbReference type="KEGG" id="nfn:NFRAN_2117"/>
<gene>
    <name evidence="1" type="ORF">NFRAN_2117</name>
</gene>
<dbReference type="RefSeq" id="WP_134484647.1">
    <property type="nucleotide sequence ID" value="NZ_LR216287.1"/>
</dbReference>
<dbReference type="Proteomes" id="UP000294299">
    <property type="component" value="Chromosome NFRAN"/>
</dbReference>
<sequence length="151" mass="16322">MKIQHNKSKSILLLTTLLFGFTLVLMIPISDTVLAKPNFGGSTLGKGCSSLWDDVMKLRAKKAAQGDNLNQKDASDLGNAEANYKSLCAGIFGPLPREVPVAPKVPTREENALEDKPYEQSNVPGHVITDGPQEQNEQIQKSGCNIGWGIC</sequence>
<evidence type="ECO:0000313" key="1">
    <source>
        <dbReference type="EMBL" id="VFJ14439.1"/>
    </source>
</evidence>
<reference evidence="1 2" key="1">
    <citation type="submission" date="2019-02" db="EMBL/GenBank/DDBJ databases">
        <authorList>
            <person name="Lehtovirta-Morley E L."/>
        </authorList>
    </citation>
    <scope>NUCLEOTIDE SEQUENCE [LARGE SCALE GENOMIC DNA]</scope>
    <source>
        <strain evidence="1">NFRAN1</strain>
    </source>
</reference>